<dbReference type="InterPro" id="IPR011009">
    <property type="entry name" value="Kinase-like_dom_sf"/>
</dbReference>
<evidence type="ECO:0000313" key="2">
    <source>
        <dbReference type="EMBL" id="AOV16022.1"/>
    </source>
</evidence>
<dbReference type="KEGG" id="aaeo:BJI67_02090"/>
<organism evidence="2 3">
    <name type="scientific">Acidihalobacter aeolianus</name>
    <dbReference type="NCBI Taxonomy" id="2792603"/>
    <lineage>
        <taxon>Bacteria</taxon>
        <taxon>Pseudomonadati</taxon>
        <taxon>Pseudomonadota</taxon>
        <taxon>Gammaproteobacteria</taxon>
        <taxon>Chromatiales</taxon>
        <taxon>Ectothiorhodospiraceae</taxon>
        <taxon>Acidihalobacter</taxon>
    </lineage>
</organism>
<dbReference type="Gene3D" id="3.90.1200.10">
    <property type="match status" value="1"/>
</dbReference>
<gene>
    <name evidence="2" type="ORF">BJI67_02090</name>
</gene>
<dbReference type="SUPFAM" id="SSF56112">
    <property type="entry name" value="Protein kinase-like (PK-like)"/>
    <property type="match status" value="1"/>
</dbReference>
<dbReference type="RefSeq" id="WP_070071620.1">
    <property type="nucleotide sequence ID" value="NZ_CP017448.1"/>
</dbReference>
<name>A0A1D8K4Z2_9GAMM</name>
<sequence>MALSSLPDADELRAFLTAYPGVVAVAQPVPTGLVDTWRLATESGPRLLSLFVQDAAAAAEQGAARLGRLREAGVPAASPLADRTGHLVGRLGAFPAMLLLPPPGESLPECAAVHCAAVGEALAGLHRLPADADAAPRPGVREQAQALPPALPTEDAGLVQDELRFQGLYRLNDLPRGLVHGGPMRAALFEGERLGGLLGLERAGEDVLLRDLAAVAVAGCTSSGGALDPSRVLALLGAYHALRRLKPIERGAWPVALRGEALRRWLDALEAGAADEARSAKTLLLACREGERELARLWP</sequence>
<feature type="domain" description="Aminoglycoside phosphotransferase" evidence="1">
    <location>
        <begin position="34"/>
        <end position="243"/>
    </location>
</feature>
<dbReference type="EMBL" id="CP017448">
    <property type="protein sequence ID" value="AOV16022.1"/>
    <property type="molecule type" value="Genomic_DNA"/>
</dbReference>
<dbReference type="InterPro" id="IPR002575">
    <property type="entry name" value="Aminoglycoside_PTrfase"/>
</dbReference>
<evidence type="ECO:0000313" key="3">
    <source>
        <dbReference type="Proteomes" id="UP000095342"/>
    </source>
</evidence>
<dbReference type="AlphaFoldDB" id="A0A1D8K4Z2"/>
<reference evidence="2 3" key="1">
    <citation type="submission" date="2016-09" db="EMBL/GenBank/DDBJ databases">
        <title>Acidihalobacter prosperus V6 (DSM14174).</title>
        <authorList>
            <person name="Khaleque H.N."/>
            <person name="Ramsay J.P."/>
            <person name="Murphy R.J.T."/>
            <person name="Kaksonen A.H."/>
            <person name="Boxall N.J."/>
            <person name="Watkin E.L.J."/>
        </authorList>
    </citation>
    <scope>NUCLEOTIDE SEQUENCE [LARGE SCALE GENOMIC DNA]</scope>
    <source>
        <strain evidence="2 3">V6</strain>
    </source>
</reference>
<dbReference type="Proteomes" id="UP000095342">
    <property type="component" value="Chromosome"/>
</dbReference>
<dbReference type="Pfam" id="PF01636">
    <property type="entry name" value="APH"/>
    <property type="match status" value="1"/>
</dbReference>
<evidence type="ECO:0000259" key="1">
    <source>
        <dbReference type="Pfam" id="PF01636"/>
    </source>
</evidence>
<accession>A0A1D8K4Z2</accession>
<protein>
    <recommendedName>
        <fullName evidence="1">Aminoglycoside phosphotransferase domain-containing protein</fullName>
    </recommendedName>
</protein>
<keyword evidence="3" id="KW-1185">Reference proteome</keyword>
<proteinExistence type="predicted"/>